<keyword evidence="6" id="KW-0472">Membrane</keyword>
<dbReference type="Proteomes" id="UP000281813">
    <property type="component" value="Unassembled WGS sequence"/>
</dbReference>
<proteinExistence type="inferred from homology"/>
<keyword evidence="3" id="KW-1003">Cell membrane</keyword>
<evidence type="ECO:0000313" key="8">
    <source>
        <dbReference type="Proteomes" id="UP000281813"/>
    </source>
</evidence>
<comment type="caution">
    <text evidence="7">The sequence shown here is derived from an EMBL/GenBank/DDBJ whole genome shotgun (WGS) entry which is preliminary data.</text>
</comment>
<name>A0A494Z0C1_9BACI</name>
<accession>A0A494Z0C1</accession>
<dbReference type="GO" id="GO:0047355">
    <property type="term" value="F:CDP-glycerol glycerophosphotransferase activity"/>
    <property type="evidence" value="ECO:0007669"/>
    <property type="project" value="InterPro"/>
</dbReference>
<dbReference type="EMBL" id="RBZO01000012">
    <property type="protein sequence ID" value="RKQ15725.1"/>
    <property type="molecule type" value="Genomic_DNA"/>
</dbReference>
<dbReference type="Gene3D" id="3.40.50.12580">
    <property type="match status" value="1"/>
</dbReference>
<keyword evidence="5" id="KW-0777">Teichoic acid biosynthesis</keyword>
<dbReference type="GO" id="GO:0005886">
    <property type="term" value="C:plasma membrane"/>
    <property type="evidence" value="ECO:0007669"/>
    <property type="project" value="UniProtKB-SubCell"/>
</dbReference>
<dbReference type="InterPro" id="IPR007554">
    <property type="entry name" value="Glycerophosphate_synth"/>
</dbReference>
<dbReference type="Pfam" id="PF04464">
    <property type="entry name" value="Glyphos_transf"/>
    <property type="match status" value="1"/>
</dbReference>
<comment type="similarity">
    <text evidence="2">Belongs to the CDP-glycerol glycerophosphotransferase family.</text>
</comment>
<dbReference type="InterPro" id="IPR051612">
    <property type="entry name" value="Teichoic_Acid_Biosynth"/>
</dbReference>
<evidence type="ECO:0000256" key="5">
    <source>
        <dbReference type="ARBA" id="ARBA00022944"/>
    </source>
</evidence>
<organism evidence="7 8">
    <name type="scientific">Oceanobacillus bengalensis</name>
    <dbReference type="NCBI Taxonomy" id="1435466"/>
    <lineage>
        <taxon>Bacteria</taxon>
        <taxon>Bacillati</taxon>
        <taxon>Bacillota</taxon>
        <taxon>Bacilli</taxon>
        <taxon>Bacillales</taxon>
        <taxon>Bacillaceae</taxon>
        <taxon>Oceanobacillus</taxon>
    </lineage>
</organism>
<dbReference type="Gene3D" id="3.40.50.11820">
    <property type="match status" value="1"/>
</dbReference>
<comment type="subcellular location">
    <subcellularLocation>
        <location evidence="1">Cell membrane</location>
        <topology evidence="1">Peripheral membrane protein</topology>
    </subcellularLocation>
</comment>
<evidence type="ECO:0000256" key="2">
    <source>
        <dbReference type="ARBA" id="ARBA00010488"/>
    </source>
</evidence>
<dbReference type="PANTHER" id="PTHR37316">
    <property type="entry name" value="TEICHOIC ACID GLYCEROL-PHOSPHATE PRIMASE"/>
    <property type="match status" value="1"/>
</dbReference>
<evidence type="ECO:0000256" key="6">
    <source>
        <dbReference type="ARBA" id="ARBA00023136"/>
    </source>
</evidence>
<dbReference type="InterPro" id="IPR043149">
    <property type="entry name" value="TagF_N"/>
</dbReference>
<gene>
    <name evidence="7" type="ORF">D8M05_09475</name>
</gene>
<sequence>MHLLKKLYINVYKFIVRCIYNFLSFFRKHDSNKVIIALYRTKELEGNLEYIYEELIKQMPNAKIHLVVGENKMNLRLFKEIVRLSNARYLIVDDYYLPIYLVHPRIDLKVIQLWHAAGAFKKFGHSTVGTKFGPTKDYIKMVPIHSNYTHVYVTSKHIVPFYAEAFNMSQNRIFPLGIPRVDLFNNKDKSEEVVEYMYRDFSFLKEENVNILIAPTYRAKGTQSESKDELTNTIIKISKLINNNIYIIFKAHPYMDKKELGKLKECPNIIIASEYSINEWMLVSDAFITDYSSSIFEFALLKRPMAHYIPDIKEYLHNRGFYQDIHKISDGEVLLSSNELIQWINSIEKYDFFDSTRMIKYNFDYTEDVSKRIVTHFISK</sequence>
<protein>
    <submittedName>
        <fullName evidence="7">Ribitolphosphotransferase</fullName>
    </submittedName>
</protein>
<dbReference type="AlphaFoldDB" id="A0A494Z0C1"/>
<dbReference type="SUPFAM" id="SSF53756">
    <property type="entry name" value="UDP-Glycosyltransferase/glycogen phosphorylase"/>
    <property type="match status" value="1"/>
</dbReference>
<evidence type="ECO:0000313" key="7">
    <source>
        <dbReference type="EMBL" id="RKQ15725.1"/>
    </source>
</evidence>
<dbReference type="InterPro" id="IPR043148">
    <property type="entry name" value="TagF_C"/>
</dbReference>
<evidence type="ECO:0000256" key="3">
    <source>
        <dbReference type="ARBA" id="ARBA00022475"/>
    </source>
</evidence>
<dbReference type="PANTHER" id="PTHR37316:SF2">
    <property type="entry name" value="TEICHOIC ACID RIBITOL-PHOSPHATE POLYMERASE TARK"/>
    <property type="match status" value="1"/>
</dbReference>
<dbReference type="GO" id="GO:0019350">
    <property type="term" value="P:teichoic acid biosynthetic process"/>
    <property type="evidence" value="ECO:0007669"/>
    <property type="project" value="UniProtKB-KW"/>
</dbReference>
<keyword evidence="8" id="KW-1185">Reference proteome</keyword>
<reference evidence="7 8" key="1">
    <citation type="journal article" date="2015" name="Antonie Van Leeuwenhoek">
        <title>Oceanobacillus bengalensis sp. nov., a bacterium isolated from seawater of the Bay of Bengal.</title>
        <authorList>
            <person name="Yongchang O."/>
            <person name="Xiang W."/>
            <person name="Wang G."/>
        </authorList>
    </citation>
    <scope>NUCLEOTIDE SEQUENCE [LARGE SCALE GENOMIC DNA]</scope>
    <source>
        <strain evidence="7 8">MCCC 1K00260</strain>
    </source>
</reference>
<evidence type="ECO:0000256" key="4">
    <source>
        <dbReference type="ARBA" id="ARBA00022679"/>
    </source>
</evidence>
<dbReference type="OrthoDB" id="9811865at2"/>
<keyword evidence="4 7" id="KW-0808">Transferase</keyword>
<evidence type="ECO:0000256" key="1">
    <source>
        <dbReference type="ARBA" id="ARBA00004202"/>
    </source>
</evidence>
<dbReference type="RefSeq" id="WP_121131147.1">
    <property type="nucleotide sequence ID" value="NZ_JBHUFK010000002.1"/>
</dbReference>